<dbReference type="OrthoDB" id="295715at2759"/>
<reference evidence="3 4" key="1">
    <citation type="journal article" date="2008" name="Nature">
        <title>The Trichoplax genome and the nature of placozoans.</title>
        <authorList>
            <person name="Srivastava M."/>
            <person name="Begovic E."/>
            <person name="Chapman J."/>
            <person name="Putnam N.H."/>
            <person name="Hellsten U."/>
            <person name="Kawashima T."/>
            <person name="Kuo A."/>
            <person name="Mitros T."/>
            <person name="Salamov A."/>
            <person name="Carpenter M.L."/>
            <person name="Signorovitch A.Y."/>
            <person name="Moreno M.A."/>
            <person name="Kamm K."/>
            <person name="Grimwood J."/>
            <person name="Schmutz J."/>
            <person name="Shapiro H."/>
            <person name="Grigoriev I.V."/>
            <person name="Buss L.W."/>
            <person name="Schierwater B."/>
            <person name="Dellaporta S.L."/>
            <person name="Rokhsar D.S."/>
        </authorList>
    </citation>
    <scope>NUCLEOTIDE SEQUENCE [LARGE SCALE GENOMIC DNA]</scope>
    <source>
        <strain evidence="3 4">Grell-BS-1999</strain>
    </source>
</reference>
<dbReference type="GO" id="GO:0003677">
    <property type="term" value="F:DNA binding"/>
    <property type="evidence" value="ECO:0000318"/>
    <property type="project" value="GO_Central"/>
</dbReference>
<dbReference type="GO" id="GO:0005694">
    <property type="term" value="C:chromosome"/>
    <property type="evidence" value="ECO:0007669"/>
    <property type="project" value="UniProtKB-ARBA"/>
</dbReference>
<dbReference type="CTD" id="6752159"/>
<evidence type="ECO:0000313" key="3">
    <source>
        <dbReference type="EMBL" id="EDV26426.1"/>
    </source>
</evidence>
<dbReference type="SUPFAM" id="SSF50249">
    <property type="entry name" value="Nucleic acid-binding proteins"/>
    <property type="match status" value="1"/>
</dbReference>
<dbReference type="STRING" id="10228.B3RRX8"/>
<evidence type="ECO:0000256" key="2">
    <source>
        <dbReference type="SAM" id="MobiDB-lite"/>
    </source>
</evidence>
<name>B3RRX8_TRIAD</name>
<evidence type="ECO:0000256" key="1">
    <source>
        <dbReference type="ARBA" id="ARBA00023125"/>
    </source>
</evidence>
<accession>B3RRX8</accession>
<evidence type="ECO:0008006" key="5">
    <source>
        <dbReference type="Google" id="ProtNLM"/>
    </source>
</evidence>
<feature type="compositionally biased region" description="Low complexity" evidence="2">
    <location>
        <begin position="125"/>
        <end position="154"/>
    </location>
</feature>
<dbReference type="GO" id="GO:0010212">
    <property type="term" value="P:response to ionizing radiation"/>
    <property type="evidence" value="ECO:0000318"/>
    <property type="project" value="GO_Central"/>
</dbReference>
<dbReference type="PANTHER" id="PTHR13356:SF0">
    <property type="entry name" value="SOSS COMPLEX SUBUNIT B HOMOLOG"/>
    <property type="match status" value="1"/>
</dbReference>
<dbReference type="KEGG" id="tad:TRIADDRAFT_63747"/>
<dbReference type="Gene3D" id="2.40.50.140">
    <property type="entry name" value="Nucleic acid-binding proteins"/>
    <property type="match status" value="1"/>
</dbReference>
<dbReference type="GO" id="GO:0044818">
    <property type="term" value="P:mitotic G2/M transition checkpoint"/>
    <property type="evidence" value="ECO:0000318"/>
    <property type="project" value="GO_Central"/>
</dbReference>
<dbReference type="EMBL" id="DS985243">
    <property type="protein sequence ID" value="EDV26426.1"/>
    <property type="molecule type" value="Genomic_DNA"/>
</dbReference>
<dbReference type="HOGENOM" id="CLU_102724_0_1_1"/>
<dbReference type="InParanoid" id="B3RRX8"/>
<dbReference type="PANTHER" id="PTHR13356">
    <property type="entry name" value="OB FOLD NUCLEIC ACID BINDING PROTEIN-RELATED"/>
    <property type="match status" value="1"/>
</dbReference>
<keyword evidence="4" id="KW-1185">Reference proteome</keyword>
<keyword evidence="1" id="KW-0238">DNA-binding</keyword>
<dbReference type="CDD" id="cd04491">
    <property type="entry name" value="SoSSB_OBF"/>
    <property type="match status" value="1"/>
</dbReference>
<feature type="compositionally biased region" description="Polar residues" evidence="2">
    <location>
        <begin position="114"/>
        <end position="124"/>
    </location>
</feature>
<dbReference type="InterPro" id="IPR051231">
    <property type="entry name" value="SOSS-B"/>
</dbReference>
<protein>
    <recommendedName>
        <fullName evidence="5">OB domain-containing protein</fullName>
    </recommendedName>
</protein>
<dbReference type="AlphaFoldDB" id="B3RRX8"/>
<organism evidence="3 4">
    <name type="scientific">Trichoplax adhaerens</name>
    <name type="common">Trichoplax reptans</name>
    <dbReference type="NCBI Taxonomy" id="10228"/>
    <lineage>
        <taxon>Eukaryota</taxon>
        <taxon>Metazoa</taxon>
        <taxon>Placozoa</taxon>
        <taxon>Uniplacotomia</taxon>
        <taxon>Trichoplacea</taxon>
        <taxon>Trichoplacidae</taxon>
        <taxon>Trichoplax</taxon>
    </lineage>
</organism>
<feature type="compositionally biased region" description="Polar residues" evidence="2">
    <location>
        <begin position="155"/>
        <end position="185"/>
    </location>
</feature>
<dbReference type="FunFam" id="2.40.50.140:FF:000072">
    <property type="entry name" value="SOSS complex subunit B2"/>
    <property type="match status" value="1"/>
</dbReference>
<feature type="compositionally biased region" description="Low complexity" evidence="2">
    <location>
        <begin position="198"/>
        <end position="207"/>
    </location>
</feature>
<proteinExistence type="predicted"/>
<dbReference type="eggNOG" id="KOG3416">
    <property type="taxonomic scope" value="Eukaryota"/>
</dbReference>
<gene>
    <name evidence="3" type="ORF">TRIADDRAFT_63747</name>
</gene>
<dbReference type="PhylomeDB" id="B3RRX8"/>
<dbReference type="InterPro" id="IPR012340">
    <property type="entry name" value="NA-bd_OB-fold"/>
</dbReference>
<dbReference type="OMA" id="ARHEFFD"/>
<dbReference type="GO" id="GO:0070876">
    <property type="term" value="C:SOSS complex"/>
    <property type="evidence" value="ECO:0000318"/>
    <property type="project" value="GO_Central"/>
</dbReference>
<dbReference type="FunCoup" id="B3RRX8">
    <property type="interactions" value="1220"/>
</dbReference>
<dbReference type="Proteomes" id="UP000009022">
    <property type="component" value="Unassembled WGS sequence"/>
</dbReference>
<dbReference type="GO" id="GO:0000724">
    <property type="term" value="P:double-strand break repair via homologous recombination"/>
    <property type="evidence" value="ECO:0000318"/>
    <property type="project" value="GO_Central"/>
</dbReference>
<dbReference type="RefSeq" id="XP_002110422.1">
    <property type="nucleotide sequence ID" value="XM_002110386.1"/>
</dbReference>
<dbReference type="GeneID" id="6752159"/>
<sequence>MEKYISIRDIKHGMKNIVLICIVLDVGKPTKTKEGHEVRTCRVADKSGSINISVWDEWGQLIQGGDIIKICRGYTAYWKGFLTIYTGRGGYIERMGDFCMVYSENPNISETITENPQQQKLPSNADQQHSQSSAPQQARTNSNTSSNAAAAKTSQPANSTTVTPQHRPTRSQIRGSQAPPTSSAPPHQAYPVISNGQNNTTNVTTVNRPRPRMTFSNIPR</sequence>
<feature type="region of interest" description="Disordered" evidence="2">
    <location>
        <begin position="114"/>
        <end position="220"/>
    </location>
</feature>
<evidence type="ECO:0000313" key="4">
    <source>
        <dbReference type="Proteomes" id="UP000009022"/>
    </source>
</evidence>